<evidence type="ECO:0000313" key="1">
    <source>
        <dbReference type="EMBL" id="KPQ43691.1"/>
    </source>
</evidence>
<organism evidence="1 2">
    <name type="scientific">Candidatus Methanoperedens nitratireducens</name>
    <dbReference type="NCBI Taxonomy" id="1392998"/>
    <lineage>
        <taxon>Archaea</taxon>
        <taxon>Methanobacteriati</taxon>
        <taxon>Methanobacteriota</taxon>
        <taxon>Stenosarchaea group</taxon>
        <taxon>Methanomicrobia</taxon>
        <taxon>Methanosarcinales</taxon>
        <taxon>ANME-2 cluster</taxon>
        <taxon>Candidatus Methanoperedentaceae</taxon>
        <taxon>Candidatus Methanoperedens</taxon>
    </lineage>
</organism>
<dbReference type="InterPro" id="IPR036280">
    <property type="entry name" value="Multihaem_cyt_sf"/>
</dbReference>
<dbReference type="EMBL" id="LKCM01000135">
    <property type="protein sequence ID" value="KPQ43691.1"/>
    <property type="molecule type" value="Genomic_DNA"/>
</dbReference>
<comment type="caution">
    <text evidence="1">The sequence shown here is derived from an EMBL/GenBank/DDBJ whole genome shotgun (WGS) entry which is preliminary data.</text>
</comment>
<accession>A0A0P7ZIV0</accession>
<reference evidence="1 2" key="1">
    <citation type="submission" date="2015-09" db="EMBL/GenBank/DDBJ databases">
        <title>A metagenomics-based metabolic model of nitrate-dependent anaerobic oxidation of methane by Methanoperedens-like archaea.</title>
        <authorList>
            <person name="Arshad A."/>
            <person name="Speth D.R."/>
            <person name="De Graaf R.M."/>
            <person name="Op Den Camp H.J."/>
            <person name="Jetten M.S."/>
            <person name="Welte C.U."/>
        </authorList>
    </citation>
    <scope>NUCLEOTIDE SEQUENCE [LARGE SCALE GENOMIC DNA]</scope>
</reference>
<dbReference type="Proteomes" id="UP000050360">
    <property type="component" value="Unassembled WGS sequence"/>
</dbReference>
<dbReference type="AlphaFoldDB" id="A0A0P7ZIV0"/>
<feature type="non-terminal residue" evidence="1">
    <location>
        <position position="606"/>
    </location>
</feature>
<protein>
    <submittedName>
        <fullName evidence="1">Immune inhibitor A peptidase M6</fullName>
    </submittedName>
</protein>
<evidence type="ECO:0000313" key="2">
    <source>
        <dbReference type="Proteomes" id="UP000050360"/>
    </source>
</evidence>
<dbReference type="NCBIfam" id="NF038128">
    <property type="entry name" value="choice_anch_J"/>
    <property type="match status" value="1"/>
</dbReference>
<sequence length="606" mass="66709">MNWIGDSLNSHSRANHIINAFLILTLFVSLLFTINTAQAISNIKSHNITGNITDLECIICHPTQETQFQPGLNQLDKPLLIENAPKTSINSLLQVGENYTAILTFGQTPYQLGPFFRSGANGWSWLDSDNWGTEKQKNLILLSILDNTTGSLKPVQGLTSWPTWPQAGFRYHNGAYSYKADNAPSPIDIQKNYPDASEFWMVKEIDLSGLSSANLNFWTWFSMETDWDYGYVAISSDGNSWTNLQGTLTTNTDPNGNNLGNGITGNSSGIWVQETMDLTPYAGKKVLIGFRFVSDPAVNEEGMYIDDITATGGFSDDAETPLEIKTLSVNVTYPRLAILNPTDPLTGASTLQYNQYIQRVELHEDIGHPGTYAGYFKYDPFASQYSGRYTVNLDTIINGELVIGSTTFDTTIFGCQDCHNKNYNGAETSFVHADGGGMQSCEYLCHSGSRGLYDNAFMGPPLPANPIHVHEMKFGHQGGYLDGAYYPQPPYNVPSHVTEVSCVQCHTSFIHDNTGSDTAKIGNYTLYGTNITFSSGTHNSLTCEQCHGTLDYPEIPHNQYSITNKLGNNNRSFTSSESFTDTYAVDVNGIDNLTIDVHANDGSTNS</sequence>
<gene>
    <name evidence="1" type="ORF">MPEBLZ_01744</name>
</gene>
<dbReference type="SUPFAM" id="SSF48695">
    <property type="entry name" value="Multiheme cytochromes"/>
    <property type="match status" value="1"/>
</dbReference>
<name>A0A0P7ZIV0_9EURY</name>
<proteinExistence type="predicted"/>
<dbReference type="Pfam" id="PF20773">
    <property type="entry name" value="InhA-like_MAM"/>
    <property type="match status" value="1"/>
</dbReference>